<accession>A0A8X6XUJ7</accession>
<keyword evidence="6" id="KW-1185">Reference proteome</keyword>
<name>A0A8X6XUJ7_9ARAC</name>
<evidence type="ECO:0000256" key="3">
    <source>
        <dbReference type="ARBA" id="ARBA00023319"/>
    </source>
</evidence>
<dbReference type="Proteomes" id="UP000886998">
    <property type="component" value="Unassembled WGS sequence"/>
</dbReference>
<evidence type="ECO:0000259" key="4">
    <source>
        <dbReference type="PROSITE" id="PS50835"/>
    </source>
</evidence>
<dbReference type="InterPro" id="IPR013098">
    <property type="entry name" value="Ig_I-set"/>
</dbReference>
<organism evidence="5 6">
    <name type="scientific">Trichonephila inaurata madagascariensis</name>
    <dbReference type="NCBI Taxonomy" id="2747483"/>
    <lineage>
        <taxon>Eukaryota</taxon>
        <taxon>Metazoa</taxon>
        <taxon>Ecdysozoa</taxon>
        <taxon>Arthropoda</taxon>
        <taxon>Chelicerata</taxon>
        <taxon>Arachnida</taxon>
        <taxon>Araneae</taxon>
        <taxon>Araneomorphae</taxon>
        <taxon>Entelegynae</taxon>
        <taxon>Araneoidea</taxon>
        <taxon>Nephilidae</taxon>
        <taxon>Trichonephila</taxon>
        <taxon>Trichonephila inaurata</taxon>
    </lineage>
</organism>
<sequence>MRFNGEIMLDFGNIVKPLGRQLCKNDGTFQSILSSSHIHVLENGSLTITVTQKSDAGYYMCETSNDVGEPLRYSVRLAVHSAPQIQTSTQVVHVRKSEEARFSCSASGDPPLNIVWSREGFPLSLYPENRYLTRESEGRGVKISEVVIKSLKGKIQMFSLVRLQTHLEKIKLLFDWLFKRFHCGNRDPKCGALLLGNSKSWTRSFNSC</sequence>
<feature type="domain" description="Ig-like" evidence="4">
    <location>
        <begin position="83"/>
        <end position="120"/>
    </location>
</feature>
<reference evidence="5" key="1">
    <citation type="submission" date="2020-08" db="EMBL/GenBank/DDBJ databases">
        <title>Multicomponent nature underlies the extraordinary mechanical properties of spider dragline silk.</title>
        <authorList>
            <person name="Kono N."/>
            <person name="Nakamura H."/>
            <person name="Mori M."/>
            <person name="Yoshida Y."/>
            <person name="Ohtoshi R."/>
            <person name="Malay A.D."/>
            <person name="Moran D.A.P."/>
            <person name="Tomita M."/>
            <person name="Numata K."/>
            <person name="Arakawa K."/>
        </authorList>
    </citation>
    <scope>NUCLEOTIDE SEQUENCE</scope>
</reference>
<dbReference type="SUPFAM" id="SSF48726">
    <property type="entry name" value="Immunoglobulin"/>
    <property type="match status" value="2"/>
</dbReference>
<dbReference type="InterPro" id="IPR007110">
    <property type="entry name" value="Ig-like_dom"/>
</dbReference>
<evidence type="ECO:0000256" key="2">
    <source>
        <dbReference type="ARBA" id="ARBA00023157"/>
    </source>
</evidence>
<dbReference type="GO" id="GO:0043025">
    <property type="term" value="C:neuronal cell body"/>
    <property type="evidence" value="ECO:0007669"/>
    <property type="project" value="TreeGrafter"/>
</dbReference>
<gene>
    <name evidence="5" type="primary">DSCAM_5</name>
    <name evidence="5" type="ORF">TNIN_266121</name>
</gene>
<evidence type="ECO:0000256" key="1">
    <source>
        <dbReference type="ARBA" id="ARBA00022729"/>
    </source>
</evidence>
<dbReference type="InterPro" id="IPR013783">
    <property type="entry name" value="Ig-like_fold"/>
</dbReference>
<dbReference type="PANTHER" id="PTHR45080:SF8">
    <property type="entry name" value="IG-LIKE DOMAIN-CONTAINING PROTEIN"/>
    <property type="match status" value="1"/>
</dbReference>
<dbReference type="GO" id="GO:0007156">
    <property type="term" value="P:homophilic cell adhesion via plasma membrane adhesion molecules"/>
    <property type="evidence" value="ECO:0007669"/>
    <property type="project" value="TreeGrafter"/>
</dbReference>
<keyword evidence="1" id="KW-0732">Signal</keyword>
<comment type="caution">
    <text evidence="5">The sequence shown here is derived from an EMBL/GenBank/DDBJ whole genome shotgun (WGS) entry which is preliminary data.</text>
</comment>
<protein>
    <submittedName>
        <fullName evidence="5">Down syndrome cell adhesion molecule</fullName>
    </submittedName>
</protein>
<dbReference type="EMBL" id="BMAV01012692">
    <property type="protein sequence ID" value="GFY59601.1"/>
    <property type="molecule type" value="Genomic_DNA"/>
</dbReference>
<keyword evidence="2" id="KW-1015">Disulfide bond</keyword>
<keyword evidence="3" id="KW-0393">Immunoglobulin domain</keyword>
<dbReference type="Gene3D" id="2.60.40.10">
    <property type="entry name" value="Immunoglobulins"/>
    <property type="match status" value="2"/>
</dbReference>
<evidence type="ECO:0000313" key="5">
    <source>
        <dbReference type="EMBL" id="GFY59601.1"/>
    </source>
</evidence>
<dbReference type="OrthoDB" id="6418083at2759"/>
<dbReference type="PANTHER" id="PTHR45080">
    <property type="entry name" value="CONTACTIN 5"/>
    <property type="match status" value="1"/>
</dbReference>
<dbReference type="GO" id="GO:0008046">
    <property type="term" value="F:axon guidance receptor activity"/>
    <property type="evidence" value="ECO:0007669"/>
    <property type="project" value="TreeGrafter"/>
</dbReference>
<dbReference type="InterPro" id="IPR050958">
    <property type="entry name" value="Cell_Adh-Cytoskel_Orgn"/>
</dbReference>
<dbReference type="GO" id="GO:0050808">
    <property type="term" value="P:synapse organization"/>
    <property type="evidence" value="ECO:0007669"/>
    <property type="project" value="TreeGrafter"/>
</dbReference>
<dbReference type="PROSITE" id="PS50835">
    <property type="entry name" value="IG_LIKE"/>
    <property type="match status" value="1"/>
</dbReference>
<evidence type="ECO:0000313" key="6">
    <source>
        <dbReference type="Proteomes" id="UP000886998"/>
    </source>
</evidence>
<dbReference type="AlphaFoldDB" id="A0A8X6XUJ7"/>
<dbReference type="InterPro" id="IPR036179">
    <property type="entry name" value="Ig-like_dom_sf"/>
</dbReference>
<dbReference type="GO" id="GO:0030424">
    <property type="term" value="C:axon"/>
    <property type="evidence" value="ECO:0007669"/>
    <property type="project" value="TreeGrafter"/>
</dbReference>
<proteinExistence type="predicted"/>
<dbReference type="Pfam" id="PF07679">
    <property type="entry name" value="I-set"/>
    <property type="match status" value="1"/>
</dbReference>
<dbReference type="GO" id="GO:0005886">
    <property type="term" value="C:plasma membrane"/>
    <property type="evidence" value="ECO:0007669"/>
    <property type="project" value="TreeGrafter"/>
</dbReference>